<dbReference type="PANTHER" id="PTHR39611:SF1">
    <property type="entry name" value="HYDROXYPROLINE-RICH GLYCOPROTEIN DZ-HRGP"/>
    <property type="match status" value="1"/>
</dbReference>
<dbReference type="AlphaFoldDB" id="A0A1L7WJQ1"/>
<dbReference type="EMBL" id="FJOG01000003">
    <property type="protein sequence ID" value="CZR52996.1"/>
    <property type="molecule type" value="Genomic_DNA"/>
</dbReference>
<feature type="compositionally biased region" description="Low complexity" evidence="1">
    <location>
        <begin position="381"/>
        <end position="392"/>
    </location>
</feature>
<gene>
    <name evidence="3" type="ORF">PAC_02874</name>
</gene>
<feature type="compositionally biased region" description="Polar residues" evidence="1">
    <location>
        <begin position="420"/>
        <end position="433"/>
    </location>
</feature>
<feature type="region of interest" description="Disordered" evidence="1">
    <location>
        <begin position="361"/>
        <end position="654"/>
    </location>
</feature>
<organism evidence="3 4">
    <name type="scientific">Phialocephala subalpina</name>
    <dbReference type="NCBI Taxonomy" id="576137"/>
    <lineage>
        <taxon>Eukaryota</taxon>
        <taxon>Fungi</taxon>
        <taxon>Dikarya</taxon>
        <taxon>Ascomycota</taxon>
        <taxon>Pezizomycotina</taxon>
        <taxon>Leotiomycetes</taxon>
        <taxon>Helotiales</taxon>
        <taxon>Mollisiaceae</taxon>
        <taxon>Phialocephala</taxon>
        <taxon>Phialocephala fortinii species complex</taxon>
    </lineage>
</organism>
<evidence type="ECO:0000313" key="4">
    <source>
        <dbReference type="Proteomes" id="UP000184330"/>
    </source>
</evidence>
<feature type="compositionally biased region" description="Basic and acidic residues" evidence="1">
    <location>
        <begin position="596"/>
        <end position="626"/>
    </location>
</feature>
<reference evidence="3 4" key="1">
    <citation type="submission" date="2016-03" db="EMBL/GenBank/DDBJ databases">
        <authorList>
            <person name="Ploux O."/>
        </authorList>
    </citation>
    <scope>NUCLEOTIDE SEQUENCE [LARGE SCALE GENOMIC DNA]</scope>
    <source>
        <strain evidence="3 4">UAMH 11012</strain>
    </source>
</reference>
<feature type="region of interest" description="Disordered" evidence="1">
    <location>
        <begin position="1"/>
        <end position="71"/>
    </location>
</feature>
<evidence type="ECO:0000313" key="3">
    <source>
        <dbReference type="EMBL" id="CZR52996.1"/>
    </source>
</evidence>
<keyword evidence="4" id="KW-1185">Reference proteome</keyword>
<evidence type="ECO:0000256" key="1">
    <source>
        <dbReference type="SAM" id="MobiDB-lite"/>
    </source>
</evidence>
<feature type="compositionally biased region" description="Low complexity" evidence="1">
    <location>
        <begin position="466"/>
        <end position="476"/>
    </location>
</feature>
<feature type="compositionally biased region" description="Basic and acidic residues" evidence="1">
    <location>
        <begin position="567"/>
        <end position="587"/>
    </location>
</feature>
<feature type="compositionally biased region" description="Basic and acidic residues" evidence="1">
    <location>
        <begin position="634"/>
        <end position="645"/>
    </location>
</feature>
<proteinExistence type="predicted"/>
<dbReference type="InterPro" id="IPR055936">
    <property type="entry name" value="DUF7514"/>
</dbReference>
<dbReference type="OrthoDB" id="5413703at2759"/>
<feature type="domain" description="DUF7514" evidence="2">
    <location>
        <begin position="190"/>
        <end position="357"/>
    </location>
</feature>
<accession>A0A1L7WJQ1</accession>
<dbReference type="Proteomes" id="UP000184330">
    <property type="component" value="Unassembled WGS sequence"/>
</dbReference>
<dbReference type="Pfam" id="PF24355">
    <property type="entry name" value="DUF7514"/>
    <property type="match status" value="1"/>
</dbReference>
<dbReference type="STRING" id="576137.A0A1L7WJQ1"/>
<feature type="compositionally biased region" description="Pro residues" evidence="1">
    <location>
        <begin position="556"/>
        <end position="566"/>
    </location>
</feature>
<feature type="compositionally biased region" description="Low complexity" evidence="1">
    <location>
        <begin position="532"/>
        <end position="555"/>
    </location>
</feature>
<protein>
    <recommendedName>
        <fullName evidence="2">DUF7514 domain-containing protein</fullName>
    </recommendedName>
</protein>
<feature type="compositionally biased region" description="Basic and acidic residues" evidence="1">
    <location>
        <begin position="434"/>
        <end position="443"/>
    </location>
</feature>
<dbReference type="PANTHER" id="PTHR39611">
    <property type="entry name" value="HYDROXYPROLINE-RICH GLYCOPROTEIN DZ-HRGP-RELATED"/>
    <property type="match status" value="1"/>
</dbReference>
<sequence length="654" mass="73026">MTDFYGRPLRSNGGPAQAGYFDDSTSYYAAEPRDNDPSRQEDSSSTPKRSPTTKYDKMASTAGPSALEGVSPDLIAAITEKVKKELLEHLKQTGNLEEQTRAPPMQRDPSSKSSSTSSPPPNSRRVYTPPSPQVRQSNAMPAESMRSPPSSPLEKPGVRFSDRGYSSRPPAGNRTYSTMELSTIDQKWRRLFESDGTPTKRLGEFLRGLANHIIEDFSPKKSIVVMPSKMAEYYSSHALDNEVQPLLSMFRAGTNEHISRLYQDLGCEHHLIQEDSRSAPVIPSLTPVGFAQWMTIQILAYPDQESKRLDNVVLAIPIDADGELVDGKPERLPKQISRYLLPDKADPKSKKLVEEAIGNFLDDLGSGPRRKASITSPPPLSRHSSTSQTRTRPVPVEIHQAKTSPTTAKPNPLERERKPYSSTPAASESSTNEEPIKIERDRAPYTAKEGSGKTYAEPTSRPGRANSTSTRNTTRTQPENTEPRHHRAPSNSDRYMPPPRSRPRRTSSPPLKSFSHSTPNDIHNPKYGPDPSSSSSSFTNQSQSFNPGSYGSTGSFPPPPSGPPPVDIHRRSRDERAYRRDADDDLRFVNTGEFSSPRDAERFDRYQDLRSGEADRFDRSYERPIDLRGAPPDEWYRDKGVRGPEYEPPFGRRY</sequence>
<feature type="region of interest" description="Disordered" evidence="1">
    <location>
        <begin position="89"/>
        <end position="176"/>
    </location>
</feature>
<evidence type="ECO:0000259" key="2">
    <source>
        <dbReference type="Pfam" id="PF24355"/>
    </source>
</evidence>
<name>A0A1L7WJQ1_9HELO</name>
<feature type="compositionally biased region" description="Basic and acidic residues" evidence="1">
    <location>
        <begin position="31"/>
        <end position="42"/>
    </location>
</feature>
<feature type="compositionally biased region" description="Low complexity" evidence="1">
    <location>
        <begin position="43"/>
        <end position="53"/>
    </location>
</feature>